<reference evidence="1 2" key="1">
    <citation type="journal article" date="2020" name="Mol. Biol. Evol.">
        <title>Distinct Expression and Methylation Patterns for Genes with Different Fates following a Single Whole-Genome Duplication in Flowering Plants.</title>
        <authorList>
            <person name="Shi T."/>
            <person name="Rahmani R.S."/>
            <person name="Gugger P.F."/>
            <person name="Wang M."/>
            <person name="Li H."/>
            <person name="Zhang Y."/>
            <person name="Li Z."/>
            <person name="Wang Q."/>
            <person name="Van de Peer Y."/>
            <person name="Marchal K."/>
            <person name="Chen J."/>
        </authorList>
    </citation>
    <scope>NUCLEOTIDE SEQUENCE [LARGE SCALE GENOMIC DNA]</scope>
    <source>
        <tissue evidence="1">Leaf</tissue>
    </source>
</reference>
<comment type="caution">
    <text evidence="1">The sequence shown here is derived from an EMBL/GenBank/DDBJ whole genome shotgun (WGS) entry which is preliminary data.</text>
</comment>
<accession>A0A822Y083</accession>
<dbReference type="AlphaFoldDB" id="A0A822Y083"/>
<dbReference type="Proteomes" id="UP000607653">
    <property type="component" value="Unassembled WGS sequence"/>
</dbReference>
<protein>
    <submittedName>
        <fullName evidence="1">Uncharacterized protein</fullName>
    </submittedName>
</protein>
<dbReference type="EMBL" id="DUZY01000001">
    <property type="protein sequence ID" value="DAD23058.1"/>
    <property type="molecule type" value="Genomic_DNA"/>
</dbReference>
<organism evidence="1 2">
    <name type="scientific">Nelumbo nucifera</name>
    <name type="common">Sacred lotus</name>
    <dbReference type="NCBI Taxonomy" id="4432"/>
    <lineage>
        <taxon>Eukaryota</taxon>
        <taxon>Viridiplantae</taxon>
        <taxon>Streptophyta</taxon>
        <taxon>Embryophyta</taxon>
        <taxon>Tracheophyta</taxon>
        <taxon>Spermatophyta</taxon>
        <taxon>Magnoliopsida</taxon>
        <taxon>Proteales</taxon>
        <taxon>Nelumbonaceae</taxon>
        <taxon>Nelumbo</taxon>
    </lineage>
</organism>
<keyword evidence="2" id="KW-1185">Reference proteome</keyword>
<name>A0A822Y083_NELNU</name>
<gene>
    <name evidence="1" type="ORF">HUJ06_024521</name>
</gene>
<proteinExistence type="predicted"/>
<evidence type="ECO:0000313" key="2">
    <source>
        <dbReference type="Proteomes" id="UP000607653"/>
    </source>
</evidence>
<sequence>MDNFAKDQISVALQGQTRNTCMVYSILLPIDVEVSNLQVLGERWRSQNPFKKL</sequence>
<evidence type="ECO:0000313" key="1">
    <source>
        <dbReference type="EMBL" id="DAD23058.1"/>
    </source>
</evidence>